<dbReference type="Gene3D" id="3.30.530.20">
    <property type="match status" value="1"/>
</dbReference>
<dbReference type="AlphaFoldDB" id="A0A931B488"/>
<name>A0A931B488_9ACTN</name>
<proteinExistence type="predicted"/>
<reference evidence="1" key="1">
    <citation type="submission" date="2020-11" db="EMBL/GenBank/DDBJ databases">
        <title>Isolation and identification of active actinomycetes.</title>
        <authorList>
            <person name="Yu B."/>
        </authorList>
    </citation>
    <scope>NUCLEOTIDE SEQUENCE</scope>
    <source>
        <strain evidence="1">NEAU-YB345</strain>
    </source>
</reference>
<gene>
    <name evidence="1" type="ORF">I2501_01015</name>
</gene>
<dbReference type="Proteomes" id="UP000657385">
    <property type="component" value="Unassembled WGS sequence"/>
</dbReference>
<dbReference type="Pfam" id="PF10604">
    <property type="entry name" value="Polyketide_cyc2"/>
    <property type="match status" value="1"/>
</dbReference>
<dbReference type="EMBL" id="JADPRT010000001">
    <property type="protein sequence ID" value="MBF9066615.1"/>
    <property type="molecule type" value="Genomic_DNA"/>
</dbReference>
<dbReference type="SUPFAM" id="SSF55961">
    <property type="entry name" value="Bet v1-like"/>
    <property type="match status" value="1"/>
</dbReference>
<comment type="caution">
    <text evidence="1">The sequence shown here is derived from an EMBL/GenBank/DDBJ whole genome shotgun (WGS) entry which is preliminary data.</text>
</comment>
<keyword evidence="2" id="KW-1185">Reference proteome</keyword>
<dbReference type="CDD" id="cd07812">
    <property type="entry name" value="SRPBCC"/>
    <property type="match status" value="1"/>
</dbReference>
<dbReference type="RefSeq" id="WP_196191810.1">
    <property type="nucleotide sequence ID" value="NZ_JADPRT010000001.1"/>
</dbReference>
<evidence type="ECO:0000313" key="1">
    <source>
        <dbReference type="EMBL" id="MBF9066615.1"/>
    </source>
</evidence>
<accession>A0A931B488</accession>
<organism evidence="1 2">
    <name type="scientific">Streptacidiphilus fuscans</name>
    <dbReference type="NCBI Taxonomy" id="2789292"/>
    <lineage>
        <taxon>Bacteria</taxon>
        <taxon>Bacillati</taxon>
        <taxon>Actinomycetota</taxon>
        <taxon>Actinomycetes</taxon>
        <taxon>Kitasatosporales</taxon>
        <taxon>Streptomycetaceae</taxon>
        <taxon>Streptacidiphilus</taxon>
    </lineage>
</organism>
<dbReference type="InterPro" id="IPR019587">
    <property type="entry name" value="Polyketide_cyclase/dehydratase"/>
</dbReference>
<dbReference type="InterPro" id="IPR023393">
    <property type="entry name" value="START-like_dom_sf"/>
</dbReference>
<protein>
    <submittedName>
        <fullName evidence="1">SRPBCC family protein</fullName>
    </submittedName>
</protein>
<sequence length="174" mass="18901">MTPADRESVSVRTEIAAAPDDVWAAVADVTRMGEWSPECTGAAWRGSPAGPVVGARFQGHNRKGGIRWNTVCRVVEAEPGRAFAWDVSFGPIPVARWGFRLTPGGLGGPGDAEGTVTVVEQFWQDRRDRVSAWTTEFVLRTGGRAEWNRRNMAATLAALKRSLEAAPTTGERDH</sequence>
<evidence type="ECO:0000313" key="2">
    <source>
        <dbReference type="Proteomes" id="UP000657385"/>
    </source>
</evidence>